<evidence type="ECO:0000313" key="1">
    <source>
        <dbReference type="EMBL" id="ABM96875.1"/>
    </source>
</evidence>
<geneLocation type="plasmid" evidence="1 2">
    <name>RPME01</name>
</geneLocation>
<evidence type="ECO:0000313" key="2">
    <source>
        <dbReference type="Proteomes" id="UP000000366"/>
    </source>
</evidence>
<dbReference type="RefSeq" id="WP_011831490.1">
    <property type="nucleotide sequence ID" value="NC_008826.1"/>
</dbReference>
<accession>A2SMT6</accession>
<proteinExistence type="predicted"/>
<dbReference type="HOGENOM" id="CLU_1260223_0_0_4"/>
<name>A2SMT6_METPP</name>
<dbReference type="EMBL" id="CP000556">
    <property type="protein sequence ID" value="ABM96875.1"/>
    <property type="molecule type" value="Genomic_DNA"/>
</dbReference>
<sequence length="219" mass="24924">MNVTINNEQKLFVIKSAGGYSCFGFENCFREAKALAERLGVKALEPTPDQIGKLEQYENYIKLLNMLRDSGRDLGTWFDPRTTQPVRRILEDARERGIKLRIFLGDHETGNDWMEEHDVLGRIGRSTGFLKVPLIIEKQSDCGGPAILDASIVRIIDATSKRELYRHPTYRMAKLEISPSGDDKLPHQVTADGELHARFKTLTKAQNWVAFMQGTRMSR</sequence>
<keyword evidence="2" id="KW-1185">Reference proteome</keyword>
<dbReference type="Proteomes" id="UP000000366">
    <property type="component" value="Plasmid RPME01"/>
</dbReference>
<dbReference type="KEGG" id="mpt:Mpe_B0096"/>
<keyword evidence="1" id="KW-0614">Plasmid</keyword>
<dbReference type="eggNOG" id="ENOG5030NII">
    <property type="taxonomic scope" value="Bacteria"/>
</dbReference>
<protein>
    <submittedName>
        <fullName evidence="1">Uncharacterized protein</fullName>
    </submittedName>
</protein>
<gene>
    <name evidence="1" type="ordered locus">Mpe_B0096</name>
</gene>
<dbReference type="AlphaFoldDB" id="A2SMT6"/>
<organism evidence="1 2">
    <name type="scientific">Methylibium petroleiphilum (strain ATCC BAA-1232 / LMG 22953 / PM1)</name>
    <dbReference type="NCBI Taxonomy" id="420662"/>
    <lineage>
        <taxon>Bacteria</taxon>
        <taxon>Pseudomonadati</taxon>
        <taxon>Pseudomonadota</taxon>
        <taxon>Betaproteobacteria</taxon>
        <taxon>Burkholderiales</taxon>
        <taxon>Sphaerotilaceae</taxon>
        <taxon>Methylibium</taxon>
    </lineage>
</organism>
<reference evidence="1 2" key="1">
    <citation type="journal article" date="2007" name="J. Bacteriol.">
        <title>Whole-genome analysis of the methyl tert-butyl ether-degrading beta-proteobacterium Methylibium petroleiphilum PM1.</title>
        <authorList>
            <person name="Kane S.R."/>
            <person name="Chakicherla A.Y."/>
            <person name="Chain P.S.G."/>
            <person name="Schmidt R."/>
            <person name="Shin M.W."/>
            <person name="Legler T.C."/>
            <person name="Scow K.M."/>
            <person name="Larimer F.W."/>
            <person name="Lucas S.M."/>
            <person name="Richardson P.M."/>
            <person name="Hristova K.R."/>
        </authorList>
    </citation>
    <scope>NUCLEOTIDE SEQUENCE [LARGE SCALE GENOMIC DNA]</scope>
    <source>
        <strain evidence="2">ATCC BAA-1232 / LMG 22953 / PM1</strain>
        <plasmid evidence="1 2">RPME01</plasmid>
    </source>
</reference>